<dbReference type="Proteomes" id="UP000593567">
    <property type="component" value="Unassembled WGS sequence"/>
</dbReference>
<evidence type="ECO:0000313" key="3">
    <source>
        <dbReference type="Proteomes" id="UP000593567"/>
    </source>
</evidence>
<gene>
    <name evidence="2" type="ORF">EB796_006578</name>
</gene>
<accession>A0A7J7K905</accession>
<comment type="caution">
    <text evidence="2">The sequence shown here is derived from an EMBL/GenBank/DDBJ whole genome shotgun (WGS) entry which is preliminary data.</text>
</comment>
<name>A0A7J7K905_BUGNE</name>
<feature type="region of interest" description="Disordered" evidence="1">
    <location>
        <begin position="33"/>
        <end position="115"/>
    </location>
</feature>
<sequence>MQNLIKSSVKNQVILSEQLITNNRIINYCRWTRDTLPPPQQPHYSPQQQPHYPPQQQPHYPPPQGYGHPPPPGYGYPPPPGYGYPPPPGYGYPPPNYPPPTPQNNTGNTLLGKVY</sequence>
<evidence type="ECO:0000313" key="2">
    <source>
        <dbReference type="EMBL" id="KAF6035122.1"/>
    </source>
</evidence>
<evidence type="ECO:0000256" key="1">
    <source>
        <dbReference type="SAM" id="MobiDB-lite"/>
    </source>
</evidence>
<organism evidence="2 3">
    <name type="scientific">Bugula neritina</name>
    <name type="common">Brown bryozoan</name>
    <name type="synonym">Sertularia neritina</name>
    <dbReference type="NCBI Taxonomy" id="10212"/>
    <lineage>
        <taxon>Eukaryota</taxon>
        <taxon>Metazoa</taxon>
        <taxon>Spiralia</taxon>
        <taxon>Lophotrochozoa</taxon>
        <taxon>Bryozoa</taxon>
        <taxon>Gymnolaemata</taxon>
        <taxon>Cheilostomatida</taxon>
        <taxon>Flustrina</taxon>
        <taxon>Buguloidea</taxon>
        <taxon>Bugulidae</taxon>
        <taxon>Bugula</taxon>
    </lineage>
</organism>
<dbReference type="AlphaFoldDB" id="A0A7J7K905"/>
<proteinExistence type="predicted"/>
<dbReference type="EMBL" id="VXIV02000933">
    <property type="protein sequence ID" value="KAF6035122.1"/>
    <property type="molecule type" value="Genomic_DNA"/>
</dbReference>
<reference evidence="2" key="1">
    <citation type="submission" date="2020-06" db="EMBL/GenBank/DDBJ databases">
        <title>Draft genome of Bugula neritina, a colonial animal packing powerful symbionts and potential medicines.</title>
        <authorList>
            <person name="Rayko M."/>
        </authorList>
    </citation>
    <scope>NUCLEOTIDE SEQUENCE [LARGE SCALE GENOMIC DNA]</scope>
    <source>
        <strain evidence="2">Kwan_BN1</strain>
    </source>
</reference>
<feature type="compositionally biased region" description="Pro residues" evidence="1">
    <location>
        <begin position="51"/>
        <end position="102"/>
    </location>
</feature>
<protein>
    <submittedName>
        <fullName evidence="2">Uncharacterized protein</fullName>
    </submittedName>
</protein>
<keyword evidence="3" id="KW-1185">Reference proteome</keyword>